<feature type="compositionally biased region" description="Basic and acidic residues" evidence="9">
    <location>
        <begin position="14"/>
        <end position="24"/>
    </location>
</feature>
<dbReference type="FunCoup" id="A0A067QFC0">
    <property type="interactions" value="211"/>
</dbReference>
<dbReference type="GO" id="GO:0015031">
    <property type="term" value="P:protein transport"/>
    <property type="evidence" value="ECO:0007669"/>
    <property type="project" value="UniProtKB-KW"/>
</dbReference>
<evidence type="ECO:0000256" key="2">
    <source>
        <dbReference type="ARBA" id="ARBA00009063"/>
    </source>
</evidence>
<dbReference type="Pfam" id="PF10496">
    <property type="entry name" value="Syntaxin-18_N"/>
    <property type="match status" value="1"/>
</dbReference>
<dbReference type="InterPro" id="IPR019529">
    <property type="entry name" value="Syntaxin-18_N"/>
</dbReference>
<feature type="region of interest" description="Disordered" evidence="9">
    <location>
        <begin position="259"/>
        <end position="296"/>
    </location>
</feature>
<evidence type="ECO:0000256" key="9">
    <source>
        <dbReference type="SAM" id="MobiDB-lite"/>
    </source>
</evidence>
<dbReference type="GO" id="GO:0005783">
    <property type="term" value="C:endoplasmic reticulum"/>
    <property type="evidence" value="ECO:0007669"/>
    <property type="project" value="TreeGrafter"/>
</dbReference>
<organism evidence="12 13">
    <name type="scientific">Jaapia argillacea MUCL 33604</name>
    <dbReference type="NCBI Taxonomy" id="933084"/>
    <lineage>
        <taxon>Eukaryota</taxon>
        <taxon>Fungi</taxon>
        <taxon>Dikarya</taxon>
        <taxon>Basidiomycota</taxon>
        <taxon>Agaricomycotina</taxon>
        <taxon>Agaricomycetes</taxon>
        <taxon>Agaricomycetidae</taxon>
        <taxon>Jaapiales</taxon>
        <taxon>Jaapiaceae</taxon>
        <taxon>Jaapia</taxon>
    </lineage>
</organism>
<dbReference type="PANTHER" id="PTHR15959">
    <property type="entry name" value="SYNTAXIN-18"/>
    <property type="match status" value="1"/>
</dbReference>
<evidence type="ECO:0000256" key="10">
    <source>
        <dbReference type="SAM" id="Phobius"/>
    </source>
</evidence>
<evidence type="ECO:0000256" key="1">
    <source>
        <dbReference type="ARBA" id="ARBA00004211"/>
    </source>
</evidence>
<keyword evidence="13" id="KW-1185">Reference proteome</keyword>
<evidence type="ECO:0000313" key="13">
    <source>
        <dbReference type="Proteomes" id="UP000027265"/>
    </source>
</evidence>
<keyword evidence="3" id="KW-0813">Transport</keyword>
<comment type="similarity">
    <text evidence="2">Belongs to the syntaxin family.</text>
</comment>
<accession>A0A067QFC0</accession>
<keyword evidence="7" id="KW-0175">Coiled coil</keyword>
<evidence type="ECO:0000256" key="4">
    <source>
        <dbReference type="ARBA" id="ARBA00022692"/>
    </source>
</evidence>
<gene>
    <name evidence="12" type="ORF">JAAARDRAFT_146038</name>
</gene>
<keyword evidence="6 10" id="KW-1133">Transmembrane helix</keyword>
<dbReference type="STRING" id="933084.A0A067QFC0"/>
<comment type="subcellular location">
    <subcellularLocation>
        <location evidence="1">Membrane</location>
        <topology evidence="1">Single-pass type IV membrane protein</topology>
    </subcellularLocation>
</comment>
<dbReference type="PROSITE" id="PS50192">
    <property type="entry name" value="T_SNARE"/>
    <property type="match status" value="1"/>
</dbReference>
<dbReference type="AlphaFoldDB" id="A0A067QFC0"/>
<evidence type="ECO:0000256" key="5">
    <source>
        <dbReference type="ARBA" id="ARBA00022927"/>
    </source>
</evidence>
<feature type="domain" description="T-SNARE coiled-coil homology" evidence="11">
    <location>
        <begin position="320"/>
        <end position="382"/>
    </location>
</feature>
<evidence type="ECO:0000313" key="12">
    <source>
        <dbReference type="EMBL" id="KDQ64855.1"/>
    </source>
</evidence>
<dbReference type="Gene3D" id="1.20.5.110">
    <property type="match status" value="1"/>
</dbReference>
<dbReference type="InterPro" id="IPR000727">
    <property type="entry name" value="T_SNARE_dom"/>
</dbReference>
<dbReference type="PANTHER" id="PTHR15959:SF0">
    <property type="entry name" value="SYNTAXIN-18"/>
    <property type="match status" value="1"/>
</dbReference>
<keyword evidence="8 10" id="KW-0472">Membrane</keyword>
<dbReference type="OrthoDB" id="342981at2759"/>
<evidence type="ECO:0000256" key="6">
    <source>
        <dbReference type="ARBA" id="ARBA00022989"/>
    </source>
</evidence>
<keyword evidence="4 10" id="KW-0812">Transmembrane</keyword>
<dbReference type="EMBL" id="KL197709">
    <property type="protein sequence ID" value="KDQ64855.1"/>
    <property type="molecule type" value="Genomic_DNA"/>
</dbReference>
<sequence length="410" mass="45221">MGAIERTGEFQQSVREKRDLIPEAKRRKLPRPVRRQDEGELLPSKEYVKEAYTILNHISTLTRMLSTIRKPYLSIDSRSVPASLSRQGSRNIDLSAEGGAGVWSGIKHLTNEERDQIDLQARVILSRCADRVKEMEELEKRRSELAASKTNPLTRLLPSRLLPSTSTAHLSSDVIAAHHSSITWYLSRRLAEVSQTQKEMQEERVKRQLERTKTLGSGAAREAASLGLASEGFTAAGGVPKDGNTSWLGSTFASGLAATIGAPDPSSSSQHTLRPGSSHANPSPPLTASTTSDLDSDLGLDEELTQSQILQFESENSAILESVQSTLHSVQQAESRLLEISALQTELVANLTRQTELTDQLYEDAMTSTGMVEKGNEQLKEARRRAKDSRLFILVFLIGASLSLLFLHYY</sequence>
<dbReference type="GO" id="GO:0031201">
    <property type="term" value="C:SNARE complex"/>
    <property type="evidence" value="ECO:0007669"/>
    <property type="project" value="TreeGrafter"/>
</dbReference>
<dbReference type="Proteomes" id="UP000027265">
    <property type="component" value="Unassembled WGS sequence"/>
</dbReference>
<reference evidence="13" key="1">
    <citation type="journal article" date="2014" name="Proc. Natl. Acad. Sci. U.S.A.">
        <title>Extensive sampling of basidiomycete genomes demonstrates inadequacy of the white-rot/brown-rot paradigm for wood decay fungi.</title>
        <authorList>
            <person name="Riley R."/>
            <person name="Salamov A.A."/>
            <person name="Brown D.W."/>
            <person name="Nagy L.G."/>
            <person name="Floudas D."/>
            <person name="Held B.W."/>
            <person name="Levasseur A."/>
            <person name="Lombard V."/>
            <person name="Morin E."/>
            <person name="Otillar R."/>
            <person name="Lindquist E.A."/>
            <person name="Sun H."/>
            <person name="LaButti K.M."/>
            <person name="Schmutz J."/>
            <person name="Jabbour D."/>
            <person name="Luo H."/>
            <person name="Baker S.E."/>
            <person name="Pisabarro A.G."/>
            <person name="Walton J.D."/>
            <person name="Blanchette R.A."/>
            <person name="Henrissat B."/>
            <person name="Martin F."/>
            <person name="Cullen D."/>
            <person name="Hibbett D.S."/>
            <person name="Grigoriev I.V."/>
        </authorList>
    </citation>
    <scope>NUCLEOTIDE SEQUENCE [LARGE SCALE GENOMIC DNA]</scope>
    <source>
        <strain evidence="13">MUCL 33604</strain>
    </source>
</reference>
<evidence type="ECO:0000256" key="8">
    <source>
        <dbReference type="ARBA" id="ARBA00023136"/>
    </source>
</evidence>
<feature type="transmembrane region" description="Helical" evidence="10">
    <location>
        <begin position="391"/>
        <end position="409"/>
    </location>
</feature>
<feature type="region of interest" description="Disordered" evidence="9">
    <location>
        <begin position="1"/>
        <end position="37"/>
    </location>
</feature>
<keyword evidence="5" id="KW-0653">Protein transport</keyword>
<evidence type="ECO:0000256" key="3">
    <source>
        <dbReference type="ARBA" id="ARBA00022448"/>
    </source>
</evidence>
<evidence type="ECO:0000259" key="11">
    <source>
        <dbReference type="PROSITE" id="PS50192"/>
    </source>
</evidence>
<dbReference type="InParanoid" id="A0A067QFC0"/>
<dbReference type="GO" id="GO:0006890">
    <property type="term" value="P:retrograde vesicle-mediated transport, Golgi to endoplasmic reticulum"/>
    <property type="evidence" value="ECO:0007669"/>
    <property type="project" value="TreeGrafter"/>
</dbReference>
<proteinExistence type="inferred from homology"/>
<feature type="compositionally biased region" description="Basic and acidic residues" evidence="9">
    <location>
        <begin position="199"/>
        <end position="213"/>
    </location>
</feature>
<feature type="region of interest" description="Disordered" evidence="9">
    <location>
        <begin position="197"/>
        <end position="218"/>
    </location>
</feature>
<dbReference type="FunFam" id="1.20.5.110:FF:000069">
    <property type="entry name" value="Related to syntaxin 18"/>
    <property type="match status" value="1"/>
</dbReference>
<dbReference type="HOGENOM" id="CLU_038403_0_0_1"/>
<protein>
    <recommendedName>
        <fullName evidence="11">t-SNARE coiled-coil homology domain-containing protein</fullName>
    </recommendedName>
</protein>
<evidence type="ECO:0000256" key="7">
    <source>
        <dbReference type="ARBA" id="ARBA00023054"/>
    </source>
</evidence>
<name>A0A067QFC0_9AGAM</name>